<protein>
    <submittedName>
        <fullName evidence="5">XRE family transcriptional regulator</fullName>
    </submittedName>
</protein>
<keyword evidence="2" id="KW-0238">DNA-binding</keyword>
<evidence type="ECO:0000313" key="5">
    <source>
        <dbReference type="EMBL" id="VED67852.1"/>
    </source>
</evidence>
<evidence type="ECO:0000256" key="1">
    <source>
        <dbReference type="ARBA" id="ARBA00023015"/>
    </source>
</evidence>
<dbReference type="InterPro" id="IPR001387">
    <property type="entry name" value="Cro/C1-type_HTH"/>
</dbReference>
<dbReference type="InterPro" id="IPR050807">
    <property type="entry name" value="TransReg_Diox_bact_type"/>
</dbReference>
<evidence type="ECO:0000256" key="2">
    <source>
        <dbReference type="ARBA" id="ARBA00023125"/>
    </source>
</evidence>
<gene>
    <name evidence="5" type="ORF">NCTC3166_01685</name>
</gene>
<keyword evidence="3" id="KW-0804">Transcription</keyword>
<keyword evidence="6" id="KW-1185">Reference proteome</keyword>
<name>A0A3S4MT68_9STRE</name>
<dbReference type="SUPFAM" id="SSF47413">
    <property type="entry name" value="lambda repressor-like DNA-binding domains"/>
    <property type="match status" value="1"/>
</dbReference>
<accession>A0A3S4MT68</accession>
<sequence>MCFFVMQNLYSIYMTTKNYLQHYISQKVKYFRTQNKMSQEELSEQAGLGLKYINQLENQNVNLTIHSLEKVIDALEMTPEEFFNFDSLESTSDKTDNLSLKRINMKIKQLPIDKREKMLVIFESILDNL</sequence>
<evidence type="ECO:0000256" key="3">
    <source>
        <dbReference type="ARBA" id="ARBA00023163"/>
    </source>
</evidence>
<dbReference type="GO" id="GO:0005829">
    <property type="term" value="C:cytosol"/>
    <property type="evidence" value="ECO:0007669"/>
    <property type="project" value="TreeGrafter"/>
</dbReference>
<evidence type="ECO:0000259" key="4">
    <source>
        <dbReference type="PROSITE" id="PS50943"/>
    </source>
</evidence>
<dbReference type="Proteomes" id="UP000270025">
    <property type="component" value="Chromosome"/>
</dbReference>
<dbReference type="CDD" id="cd00093">
    <property type="entry name" value="HTH_XRE"/>
    <property type="match status" value="1"/>
</dbReference>
<dbReference type="GO" id="GO:0003677">
    <property type="term" value="F:DNA binding"/>
    <property type="evidence" value="ECO:0007669"/>
    <property type="project" value="UniProtKB-KW"/>
</dbReference>
<dbReference type="Gene3D" id="1.10.260.40">
    <property type="entry name" value="lambda repressor-like DNA-binding domains"/>
    <property type="match status" value="1"/>
</dbReference>
<keyword evidence="1" id="KW-0805">Transcription regulation</keyword>
<proteinExistence type="predicted"/>
<dbReference type="EMBL" id="LR134266">
    <property type="protein sequence ID" value="VED67852.1"/>
    <property type="molecule type" value="Genomic_DNA"/>
</dbReference>
<dbReference type="PANTHER" id="PTHR46797">
    <property type="entry name" value="HTH-TYPE TRANSCRIPTIONAL REGULATOR"/>
    <property type="match status" value="1"/>
</dbReference>
<reference evidence="5 6" key="1">
    <citation type="submission" date="2018-12" db="EMBL/GenBank/DDBJ databases">
        <authorList>
            <consortium name="Pathogen Informatics"/>
        </authorList>
    </citation>
    <scope>NUCLEOTIDE SEQUENCE [LARGE SCALE GENOMIC DNA]</scope>
    <source>
        <strain evidence="5 6">NCTC3166</strain>
    </source>
</reference>
<dbReference type="InterPro" id="IPR010982">
    <property type="entry name" value="Lambda_DNA-bd_dom_sf"/>
</dbReference>
<organism evidence="5 6">
    <name type="scientific">Streptococcus viridans</name>
    <dbReference type="NCBI Taxonomy" id="78535"/>
    <lineage>
        <taxon>Bacteria</taxon>
        <taxon>Bacillati</taxon>
        <taxon>Bacillota</taxon>
        <taxon>Bacilli</taxon>
        <taxon>Lactobacillales</taxon>
        <taxon>Streptococcaceae</taxon>
        <taxon>Streptococcus</taxon>
    </lineage>
</organism>
<dbReference type="KEGG" id="svf:NCTC3166_01685"/>
<evidence type="ECO:0000313" key="6">
    <source>
        <dbReference type="Proteomes" id="UP000270025"/>
    </source>
</evidence>
<dbReference type="PROSITE" id="PS50943">
    <property type="entry name" value="HTH_CROC1"/>
    <property type="match status" value="1"/>
</dbReference>
<dbReference type="GO" id="GO:0003700">
    <property type="term" value="F:DNA-binding transcription factor activity"/>
    <property type="evidence" value="ECO:0007669"/>
    <property type="project" value="TreeGrafter"/>
</dbReference>
<dbReference type="AlphaFoldDB" id="A0A3S4MT68"/>
<dbReference type="Pfam" id="PF01381">
    <property type="entry name" value="HTH_3"/>
    <property type="match status" value="1"/>
</dbReference>
<feature type="domain" description="HTH cro/C1-type" evidence="4">
    <location>
        <begin position="28"/>
        <end position="82"/>
    </location>
</feature>
<dbReference type="PANTHER" id="PTHR46797:SF23">
    <property type="entry name" value="HTH-TYPE TRANSCRIPTIONAL REGULATOR SUTR"/>
    <property type="match status" value="1"/>
</dbReference>
<dbReference type="SMART" id="SM00530">
    <property type="entry name" value="HTH_XRE"/>
    <property type="match status" value="1"/>
</dbReference>